<sequence>GSDAETRLEHKYLSSSQAGGSPQEDMRRTLGEEQGTKVRELHSSLCPLCCVPEFTKCLRPQTLAKHTPAHLFQA</sequence>
<feature type="compositionally biased region" description="Basic and acidic residues" evidence="1">
    <location>
        <begin position="24"/>
        <end position="36"/>
    </location>
</feature>
<evidence type="ECO:0000256" key="1">
    <source>
        <dbReference type="SAM" id="MobiDB-lite"/>
    </source>
</evidence>
<dbReference type="AlphaFoldDB" id="A0A1A8K2H2"/>
<feature type="region of interest" description="Disordered" evidence="1">
    <location>
        <begin position="1"/>
        <end position="36"/>
    </location>
</feature>
<accession>A0A1A8K2H2</accession>
<organism evidence="2">
    <name type="scientific">Nothobranchius kuhntae</name>
    <name type="common">Beira killifish</name>
    <dbReference type="NCBI Taxonomy" id="321403"/>
    <lineage>
        <taxon>Eukaryota</taxon>
        <taxon>Metazoa</taxon>
        <taxon>Chordata</taxon>
        <taxon>Craniata</taxon>
        <taxon>Vertebrata</taxon>
        <taxon>Euteleostomi</taxon>
        <taxon>Actinopterygii</taxon>
        <taxon>Neopterygii</taxon>
        <taxon>Teleostei</taxon>
        <taxon>Neoteleostei</taxon>
        <taxon>Acanthomorphata</taxon>
        <taxon>Ovalentaria</taxon>
        <taxon>Atherinomorphae</taxon>
        <taxon>Cyprinodontiformes</taxon>
        <taxon>Nothobranchiidae</taxon>
        <taxon>Nothobranchius</taxon>
    </lineage>
</organism>
<reference evidence="2" key="2">
    <citation type="submission" date="2016-06" db="EMBL/GenBank/DDBJ databases">
        <title>The genome of a short-lived fish provides insights into sex chromosome evolution and the genetic control of aging.</title>
        <authorList>
            <person name="Reichwald K."/>
            <person name="Felder M."/>
            <person name="Petzold A."/>
            <person name="Koch P."/>
            <person name="Groth M."/>
            <person name="Platzer M."/>
        </authorList>
    </citation>
    <scope>NUCLEOTIDE SEQUENCE</scope>
    <source>
        <tissue evidence="2">Brain</tissue>
    </source>
</reference>
<reference evidence="2" key="1">
    <citation type="submission" date="2016-05" db="EMBL/GenBank/DDBJ databases">
        <authorList>
            <person name="Lavstsen T."/>
            <person name="Jespersen J.S."/>
        </authorList>
    </citation>
    <scope>NUCLEOTIDE SEQUENCE</scope>
    <source>
        <tissue evidence="2">Brain</tissue>
    </source>
</reference>
<dbReference type="EMBL" id="HAEE01006387">
    <property type="protein sequence ID" value="SBR26407.1"/>
    <property type="molecule type" value="Transcribed_RNA"/>
</dbReference>
<name>A0A1A8K2H2_NOTKU</name>
<feature type="compositionally biased region" description="Basic and acidic residues" evidence="1">
    <location>
        <begin position="1"/>
        <end position="12"/>
    </location>
</feature>
<gene>
    <name evidence="2" type="primary">ADM</name>
</gene>
<evidence type="ECO:0000313" key="2">
    <source>
        <dbReference type="EMBL" id="SBR26407.1"/>
    </source>
</evidence>
<protein>
    <submittedName>
        <fullName evidence="2">Adrenomedullin</fullName>
    </submittedName>
</protein>
<feature type="non-terminal residue" evidence="2">
    <location>
        <position position="1"/>
    </location>
</feature>
<proteinExistence type="predicted"/>